<evidence type="ECO:0000313" key="7">
    <source>
        <dbReference type="EMBL" id="KIX85576.1"/>
    </source>
</evidence>
<feature type="transmembrane region" description="Helical" evidence="6">
    <location>
        <begin position="148"/>
        <end position="170"/>
    </location>
</feature>
<sequence>MTSQSGKIGVATATIIGMNAMIGSGIFSAPATMASAVGPAGILAYIFVMGAVLFIALSLARLAYLYPQSGSFYLYAKQWSGHVGGLIASGAYFIGLLIAMGLLTQMAGTYLHDIFPALNAYTWSYVILSALVVLNIFGVALSEVGQHILIVLTVFPLLAITALCLSKAHITNLTPFAPYGFLNVLKATRVVVFGFFGFECATSLFNIVKHPEKNVPKALTYSILIVGVIYTLFVGSIIASTPMSLFNDASVPLPRVLANLFPTNPWLIKIIHVSVLSAIVGTIHSMIWASSNLLSILGHQIHHKARLSHRTAVLIVGCGILLSTITFKNINLFFYCTALFIITALVMSIITLLTLRSEWKNGHNIIAVLGLATAVTIGFFAFEGLIEQLHHAF</sequence>
<feature type="transmembrane region" description="Helical" evidence="6">
    <location>
        <begin position="365"/>
        <end position="386"/>
    </location>
</feature>
<feature type="transmembrane region" description="Helical" evidence="6">
    <location>
        <begin position="190"/>
        <end position="208"/>
    </location>
</feature>
<proteinExistence type="predicted"/>
<dbReference type="AlphaFoldDB" id="A0A0D2JEV3"/>
<comment type="caution">
    <text evidence="7">The sequence shown here is derived from an EMBL/GenBank/DDBJ whole genome shotgun (WGS) entry which is preliminary data.</text>
</comment>
<feature type="transmembrane region" description="Helical" evidence="6">
    <location>
        <begin position="220"/>
        <end position="246"/>
    </location>
</feature>
<dbReference type="PANTHER" id="PTHR42770">
    <property type="entry name" value="AMINO ACID TRANSPORTER-RELATED"/>
    <property type="match status" value="1"/>
</dbReference>
<reference evidence="7 8" key="1">
    <citation type="journal article" date="2013" name="Proc. Natl. Acad. Sci. U.S.A.">
        <title>Candidate phylum TM6 genome recovered from a hospital sink biofilm provides genomic insights into this uncultivated phylum.</title>
        <authorList>
            <person name="McLean J.S."/>
            <person name="Lombardo M.J."/>
            <person name="Badger J.H."/>
            <person name="Edlund A."/>
            <person name="Novotny M."/>
            <person name="Yee-Greenbaum J."/>
            <person name="Vyahhi N."/>
            <person name="Hall A.P."/>
            <person name="Yang Y."/>
            <person name="Dupont C.L."/>
            <person name="Ziegler M.G."/>
            <person name="Chitsaz H."/>
            <person name="Allen A.E."/>
            <person name="Yooseph S."/>
            <person name="Tesler G."/>
            <person name="Pevzner P.A."/>
            <person name="Friedman R.M."/>
            <person name="Nealson K.H."/>
            <person name="Venter J.C."/>
            <person name="Lasken R.S."/>
        </authorList>
    </citation>
    <scope>NUCLEOTIDE SEQUENCE [LARGE SCALE GENOMIC DNA]</scope>
    <source>
        <strain evidence="7 8">TM6SC1</strain>
    </source>
</reference>
<evidence type="ECO:0000256" key="4">
    <source>
        <dbReference type="ARBA" id="ARBA00022989"/>
    </source>
</evidence>
<dbReference type="Gene3D" id="1.20.1740.10">
    <property type="entry name" value="Amino acid/polyamine transporter I"/>
    <property type="match status" value="1"/>
</dbReference>
<gene>
    <name evidence="7" type="ORF">J120_01265</name>
</gene>
<comment type="subcellular location">
    <subcellularLocation>
        <location evidence="1">Cell membrane</location>
        <topology evidence="1">Multi-pass membrane protein</topology>
    </subcellularLocation>
</comment>
<organism evidence="7 8">
    <name type="scientific">candidate division TM6 bacterium JCVI TM6SC1</name>
    <dbReference type="NCBI Taxonomy" id="1306947"/>
    <lineage>
        <taxon>Bacteria</taxon>
        <taxon>Candidatus Babelota</taxon>
        <taxon>Vermiphilus</taxon>
    </lineage>
</organism>
<keyword evidence="2" id="KW-1003">Cell membrane</keyword>
<accession>A0A0D2JEV3</accession>
<dbReference type="PIRSF" id="PIRSF006060">
    <property type="entry name" value="AA_transporter"/>
    <property type="match status" value="1"/>
</dbReference>
<feature type="transmembrane region" description="Helical" evidence="6">
    <location>
        <begin position="266"/>
        <end position="287"/>
    </location>
</feature>
<evidence type="ECO:0008006" key="9">
    <source>
        <dbReference type="Google" id="ProtNLM"/>
    </source>
</evidence>
<dbReference type="GO" id="GO:0005886">
    <property type="term" value="C:plasma membrane"/>
    <property type="evidence" value="ECO:0007669"/>
    <property type="project" value="UniProtKB-SubCell"/>
</dbReference>
<evidence type="ECO:0000256" key="2">
    <source>
        <dbReference type="ARBA" id="ARBA00022475"/>
    </source>
</evidence>
<dbReference type="STRING" id="1306947.J120_01265"/>
<feature type="transmembrane region" description="Helical" evidence="6">
    <location>
        <begin position="44"/>
        <end position="67"/>
    </location>
</feature>
<dbReference type="eggNOG" id="COG0531">
    <property type="taxonomic scope" value="Bacteria"/>
</dbReference>
<dbReference type="PANTHER" id="PTHR42770:SF7">
    <property type="entry name" value="MEMBRANE PROTEIN"/>
    <property type="match status" value="1"/>
</dbReference>
<keyword evidence="5 6" id="KW-0472">Membrane</keyword>
<dbReference type="Pfam" id="PF13520">
    <property type="entry name" value="AA_permease_2"/>
    <property type="match status" value="1"/>
</dbReference>
<evidence type="ECO:0000256" key="6">
    <source>
        <dbReference type="SAM" id="Phobius"/>
    </source>
</evidence>
<protein>
    <recommendedName>
        <fullName evidence="9">Amino acid permease/ SLC12A domain-containing protein</fullName>
    </recommendedName>
</protein>
<dbReference type="InterPro" id="IPR002293">
    <property type="entry name" value="AA/rel_permease1"/>
</dbReference>
<dbReference type="GO" id="GO:0022857">
    <property type="term" value="F:transmembrane transporter activity"/>
    <property type="evidence" value="ECO:0007669"/>
    <property type="project" value="InterPro"/>
</dbReference>
<feature type="transmembrane region" description="Helical" evidence="6">
    <location>
        <begin position="123"/>
        <end position="141"/>
    </location>
</feature>
<name>A0A0D2JEV3_9BACT</name>
<dbReference type="InterPro" id="IPR050367">
    <property type="entry name" value="APC_superfamily"/>
</dbReference>
<feature type="transmembrane region" description="Helical" evidence="6">
    <location>
        <begin position="79"/>
        <end position="103"/>
    </location>
</feature>
<evidence type="ECO:0000256" key="3">
    <source>
        <dbReference type="ARBA" id="ARBA00022692"/>
    </source>
</evidence>
<dbReference type="Proteomes" id="UP000032214">
    <property type="component" value="Unassembled WGS sequence"/>
</dbReference>
<keyword evidence="4 6" id="KW-1133">Transmembrane helix</keyword>
<evidence type="ECO:0000256" key="1">
    <source>
        <dbReference type="ARBA" id="ARBA00004651"/>
    </source>
</evidence>
<dbReference type="EMBL" id="ARQD01000001">
    <property type="protein sequence ID" value="KIX85576.1"/>
    <property type="molecule type" value="Genomic_DNA"/>
</dbReference>
<feature type="transmembrane region" description="Helical" evidence="6">
    <location>
        <begin position="307"/>
        <end position="326"/>
    </location>
</feature>
<feature type="transmembrane region" description="Helical" evidence="6">
    <location>
        <begin position="332"/>
        <end position="353"/>
    </location>
</feature>
<evidence type="ECO:0000313" key="8">
    <source>
        <dbReference type="Proteomes" id="UP000032214"/>
    </source>
</evidence>
<evidence type="ECO:0000256" key="5">
    <source>
        <dbReference type="ARBA" id="ARBA00023136"/>
    </source>
</evidence>
<keyword evidence="8" id="KW-1185">Reference proteome</keyword>
<keyword evidence="3 6" id="KW-0812">Transmembrane</keyword>